<dbReference type="eggNOG" id="ENOG5032ZIA">
    <property type="taxonomic scope" value="Bacteria"/>
</dbReference>
<feature type="transmembrane region" description="Helical" evidence="1">
    <location>
        <begin position="93"/>
        <end position="110"/>
    </location>
</feature>
<organism evidence="2 3">
    <name type="scientific">Brachybacterium faecium (strain ATCC 43885 / DSM 4810 / JCM 11609 / LMG 19847 / NBRC 14762 / NCIMB 9860 / 6-10)</name>
    <dbReference type="NCBI Taxonomy" id="446465"/>
    <lineage>
        <taxon>Bacteria</taxon>
        <taxon>Bacillati</taxon>
        <taxon>Actinomycetota</taxon>
        <taxon>Actinomycetes</taxon>
        <taxon>Micrococcales</taxon>
        <taxon>Dermabacteraceae</taxon>
        <taxon>Brachybacterium</taxon>
    </lineage>
</organism>
<keyword evidence="1" id="KW-0812">Transmembrane</keyword>
<keyword evidence="3" id="KW-1185">Reference proteome</keyword>
<feature type="transmembrane region" description="Helical" evidence="1">
    <location>
        <begin position="37"/>
        <end position="58"/>
    </location>
</feature>
<keyword evidence="1" id="KW-0472">Membrane</keyword>
<dbReference type="EMBL" id="CP001643">
    <property type="protein sequence ID" value="ACU84757.1"/>
    <property type="molecule type" value="Genomic_DNA"/>
</dbReference>
<dbReference type="PATRIC" id="fig|446465.5.peg.897"/>
<dbReference type="STRING" id="446465.Bfae_09030"/>
<dbReference type="AlphaFoldDB" id="C7MAJ9"/>
<proteinExistence type="predicted"/>
<protein>
    <recommendedName>
        <fullName evidence="4">Integral membrane protein</fullName>
    </recommendedName>
</protein>
<evidence type="ECO:0008006" key="4">
    <source>
        <dbReference type="Google" id="ProtNLM"/>
    </source>
</evidence>
<sequence>MSILLSLLVALHLLCWAVALGLWVAAARTRQPNPGMGHALAGAMVLGIVLAVLVSLTGEPDHMKLGIKLLVGLVALVLGYIAQKKGPETPSPVWFGVPAAIVVNVFVATLV</sequence>
<feature type="transmembrane region" description="Helical" evidence="1">
    <location>
        <begin position="65"/>
        <end position="81"/>
    </location>
</feature>
<reference evidence="2 3" key="1">
    <citation type="journal article" date="2009" name="Stand. Genomic Sci.">
        <title>Complete genome sequence of Brachybacterium faecium type strain (Schefferle 6-10).</title>
        <authorList>
            <person name="Lapidus A."/>
            <person name="Pukall R."/>
            <person name="Labuttii K."/>
            <person name="Copeland A."/>
            <person name="Del Rio T.G."/>
            <person name="Nolan M."/>
            <person name="Chen F."/>
            <person name="Lucas S."/>
            <person name="Tice H."/>
            <person name="Cheng J.F."/>
            <person name="Bruce D."/>
            <person name="Goodwin L."/>
            <person name="Pitluck S."/>
            <person name="Rohde M."/>
            <person name="Goker M."/>
            <person name="Pati A."/>
            <person name="Ivanova N."/>
            <person name="Mavrommatis K."/>
            <person name="Chen A."/>
            <person name="Palaniappan K."/>
            <person name="D'haeseleer P."/>
            <person name="Chain P."/>
            <person name="Bristow J."/>
            <person name="Eisen J.A."/>
            <person name="Markowitz V."/>
            <person name="Hugenholtz P."/>
            <person name="Kyrpides N.C."/>
            <person name="Klenk H.P."/>
        </authorList>
    </citation>
    <scope>NUCLEOTIDE SEQUENCE [LARGE SCALE GENOMIC DNA]</scope>
    <source>
        <strain evidence="3">ATCC 43885 / DSM 4810 / JCM 11609 / LMG 19847 / NBRC 14762 / NCIMB 9860 / 6-10</strain>
    </source>
</reference>
<evidence type="ECO:0000313" key="3">
    <source>
        <dbReference type="Proteomes" id="UP000001919"/>
    </source>
</evidence>
<dbReference type="KEGG" id="bfa:Bfae_09030"/>
<accession>C7MAJ9</accession>
<dbReference type="OrthoDB" id="3830423at2"/>
<evidence type="ECO:0000256" key="1">
    <source>
        <dbReference type="SAM" id="Phobius"/>
    </source>
</evidence>
<dbReference type="Proteomes" id="UP000001919">
    <property type="component" value="Chromosome"/>
</dbReference>
<dbReference type="HOGENOM" id="CLU_145468_1_0_11"/>
<name>C7MAJ9_BRAFD</name>
<gene>
    <name evidence="2" type="ordered locus">Bfae_09030</name>
</gene>
<evidence type="ECO:0000313" key="2">
    <source>
        <dbReference type="EMBL" id="ACU84757.1"/>
    </source>
</evidence>
<keyword evidence="1" id="KW-1133">Transmembrane helix</keyword>